<dbReference type="EMBL" id="VICD02000006">
    <property type="protein sequence ID" value="KAB8198746.1"/>
    <property type="molecule type" value="Genomic_DNA"/>
</dbReference>
<protein>
    <submittedName>
        <fullName evidence="1">Uncharacterized protein</fullName>
    </submittedName>
</protein>
<dbReference type="AlphaFoldDB" id="A0A508B3B9"/>
<organism evidence="1 2">
    <name type="scientific">Marilutibacter maris</name>
    <dbReference type="NCBI Taxonomy" id="1605891"/>
    <lineage>
        <taxon>Bacteria</taxon>
        <taxon>Pseudomonadati</taxon>
        <taxon>Pseudomonadota</taxon>
        <taxon>Gammaproteobacteria</taxon>
        <taxon>Lysobacterales</taxon>
        <taxon>Lysobacteraceae</taxon>
        <taxon>Marilutibacter</taxon>
    </lineage>
</organism>
<sequence length="70" mass="7480">MGLLLAAALGTGKFTISITIEDRCAIQERSVRCNASAPYRVEQDLAPILVNDGSAPARVAEDTARVMVVY</sequence>
<reference evidence="1 2" key="1">
    <citation type="submission" date="2019-10" db="EMBL/GenBank/DDBJ databases">
        <title>Lysobacter alkalisoli sp. nov., isolated from saline-alkaline soil.</title>
        <authorList>
            <person name="Sun J.-Q."/>
        </authorList>
    </citation>
    <scope>NUCLEOTIDE SEQUENCE [LARGE SCALE GENOMIC DNA]</scope>
    <source>
        <strain evidence="1 2">KCTC 42381</strain>
    </source>
</reference>
<proteinExistence type="predicted"/>
<dbReference type="RefSeq" id="WP_141480837.1">
    <property type="nucleotide sequence ID" value="NZ_VICD02000006.1"/>
</dbReference>
<name>A0A508B3B9_9GAMM</name>
<dbReference type="Proteomes" id="UP000320431">
    <property type="component" value="Unassembled WGS sequence"/>
</dbReference>
<accession>A0A508B3B9</accession>
<evidence type="ECO:0000313" key="1">
    <source>
        <dbReference type="EMBL" id="KAB8198746.1"/>
    </source>
</evidence>
<gene>
    <name evidence="1" type="ORF">FKV24_000845</name>
</gene>
<evidence type="ECO:0000313" key="2">
    <source>
        <dbReference type="Proteomes" id="UP000320431"/>
    </source>
</evidence>
<comment type="caution">
    <text evidence="1">The sequence shown here is derived from an EMBL/GenBank/DDBJ whole genome shotgun (WGS) entry which is preliminary data.</text>
</comment>